<dbReference type="OrthoDB" id="5888723at2"/>
<evidence type="ECO:0000259" key="2">
    <source>
        <dbReference type="SMART" id="SM00458"/>
    </source>
</evidence>
<dbReference type="Gene3D" id="2.80.10.50">
    <property type="match status" value="1"/>
</dbReference>
<dbReference type="PROSITE" id="PS50231">
    <property type="entry name" value="RICIN_B_LECTIN"/>
    <property type="match status" value="1"/>
</dbReference>
<evidence type="ECO:0000256" key="1">
    <source>
        <dbReference type="SAM" id="SignalP"/>
    </source>
</evidence>
<keyword evidence="4" id="KW-1185">Reference proteome</keyword>
<accession>E3BKR3</accession>
<keyword evidence="1" id="KW-0732">Signal</keyword>
<dbReference type="SUPFAM" id="SSF50370">
    <property type="entry name" value="Ricin B-like lectins"/>
    <property type="match status" value="1"/>
</dbReference>
<dbReference type="Pfam" id="PF00652">
    <property type="entry name" value="Ricin_B_lectin"/>
    <property type="match status" value="1"/>
</dbReference>
<feature type="domain" description="Ricin B lectin" evidence="2">
    <location>
        <begin position="491"/>
        <end position="605"/>
    </location>
</feature>
<comment type="caution">
    <text evidence="3">The sequence shown here is derived from an EMBL/GenBank/DDBJ whole genome shotgun (WGS) entry which is preliminary data.</text>
</comment>
<feature type="chain" id="PRO_5003167444" description="Ricin B lectin domain-containing protein" evidence="1">
    <location>
        <begin position="20"/>
        <end position="605"/>
    </location>
</feature>
<dbReference type="InterPro" id="IPR035992">
    <property type="entry name" value="Ricin_B-like_lectins"/>
</dbReference>
<evidence type="ECO:0000313" key="3">
    <source>
        <dbReference type="EMBL" id="EFP96257.1"/>
    </source>
</evidence>
<dbReference type="EMBL" id="AEIU01000075">
    <property type="protein sequence ID" value="EFP96257.1"/>
    <property type="molecule type" value="Genomic_DNA"/>
</dbReference>
<dbReference type="Pfam" id="PF16683">
    <property type="entry name" value="TGase_elicitor"/>
    <property type="match status" value="1"/>
</dbReference>
<organism evidence="3 4">
    <name type="scientific">Vibrio caribbeanicus ATCC BAA-2122</name>
    <dbReference type="NCBI Taxonomy" id="796620"/>
    <lineage>
        <taxon>Bacteria</taxon>
        <taxon>Pseudomonadati</taxon>
        <taxon>Pseudomonadota</taxon>
        <taxon>Gammaproteobacteria</taxon>
        <taxon>Vibrionales</taxon>
        <taxon>Vibrionaceae</taxon>
        <taxon>Vibrio</taxon>
    </lineage>
</organism>
<dbReference type="AlphaFoldDB" id="E3BKR3"/>
<proteinExistence type="predicted"/>
<dbReference type="GO" id="GO:0016755">
    <property type="term" value="F:aminoacyltransferase activity"/>
    <property type="evidence" value="ECO:0007669"/>
    <property type="project" value="InterPro"/>
</dbReference>
<dbReference type="Proteomes" id="UP000002943">
    <property type="component" value="Unassembled WGS sequence"/>
</dbReference>
<reference evidence="3 4" key="1">
    <citation type="journal article" date="2012" name="Int. J. Syst. Evol. Microbiol.">
        <title>Vibrio caribbeanicus sp. nov., isolated from the marine sponge Scleritoderma cyanea.</title>
        <authorList>
            <person name="Hoffmann M."/>
            <person name="Monday S.R."/>
            <person name="Allard M.W."/>
            <person name="Strain E.A."/>
            <person name="Whittaker P."/>
            <person name="Naum M."/>
            <person name="McCarthy P.J."/>
            <person name="Lopez J.V."/>
            <person name="Fischer M."/>
            <person name="Brown E.W."/>
        </authorList>
    </citation>
    <scope>NUCLEOTIDE SEQUENCE [LARGE SCALE GENOMIC DNA]</scope>
    <source>
        <strain evidence="3 4">ATCC BAA-2122</strain>
    </source>
</reference>
<dbReference type="InterPro" id="IPR000772">
    <property type="entry name" value="Ricin_B_lectin"/>
</dbReference>
<sequence>MKKLIALLSISSLPFNVMADETSISAFMDYFHSDPVNAMNQLPPKEGDDYSAVEWSADDELHSDLRDLIIERSSNDARMFSPIRSNDNPARLVDAGYGLIRNLNELSLKAPNSMKLDEQPWSDTYWPLYSGAAAWRYNDRDLSAYTWQEYYDFSESIKPLDSYPNDQRHLLSPAEKYDLLVGDTNFTLTKRSWDSGRRYYESRGKVERWMGLCHGWAAAAYMLPRPMKSMDVKAPNGQSIKFYPSDIKALGTLLWSEAPFNTRFVGGRCNIKSPEKDENGRIIEPDCVDTNPATWHLSVLNQLGISKRSVIMDATYDYQVWNQPLLGYKLTYFNPQTNRASNDPNNVTIALSEYTKDKFSSYRSARAESVVGVEMIVEYMVETNPTHREYDAPRLDGVARVKYYYDLELDSDGNTIGGEWYQNRHPDFLWTPTPDAIAKSYYDGAGSWDVKDVVPESWRTKAPSASHYSQPMTSIVSALFAAASSEDDKPKEEWHQLVTNGSQCLDVEAGPYNAGSRIYSWHCHNGDNQLWKLNALGQLTSKVAPDLCLDQDGINITIEECDMSDTQKWRWDSNQLKNGLGNSLKRNHNNWPLGASVQGSHWYWR</sequence>
<evidence type="ECO:0000313" key="4">
    <source>
        <dbReference type="Proteomes" id="UP000002943"/>
    </source>
</evidence>
<dbReference type="RefSeq" id="WP_009601639.1">
    <property type="nucleotide sequence ID" value="NZ_AEIU01000075.1"/>
</dbReference>
<gene>
    <name evidence="3" type="ORF">VIBC2010_11849</name>
</gene>
<dbReference type="eggNOG" id="ENOG50333MN">
    <property type="taxonomic scope" value="Bacteria"/>
</dbReference>
<dbReference type="InterPro" id="IPR032048">
    <property type="entry name" value="TGase_elicitor"/>
</dbReference>
<dbReference type="STRING" id="796620.VIBC2010_11849"/>
<feature type="signal peptide" evidence="1">
    <location>
        <begin position="1"/>
        <end position="19"/>
    </location>
</feature>
<dbReference type="SMART" id="SM00458">
    <property type="entry name" value="RICIN"/>
    <property type="match status" value="1"/>
</dbReference>
<name>E3BKR3_9VIBR</name>
<protein>
    <recommendedName>
        <fullName evidence="2">Ricin B lectin domain-containing protein</fullName>
    </recommendedName>
</protein>